<comment type="pathway">
    <text evidence="5">Amino-acid degradation; L-glutamate degradation via mesaconate pathway; acetate and pyruvate from L-glutamate: step 1/4.</text>
</comment>
<comment type="similarity">
    <text evidence="5">Belongs to the methylaspartate mutase GlmS subunit family.</text>
</comment>
<protein>
    <recommendedName>
        <fullName evidence="5">Glutamate mutase sigma subunit</fullName>
        <ecNumber evidence="5">5.4.99.1</ecNumber>
    </recommendedName>
    <alternativeName>
        <fullName evidence="5">Glutamate mutase S chain</fullName>
    </alternativeName>
    <alternativeName>
        <fullName evidence="5">Glutamate mutase small subunit</fullName>
    </alternativeName>
    <alternativeName>
        <fullName evidence="5">Methylaspartate mutase</fullName>
    </alternativeName>
</protein>
<evidence type="ECO:0000256" key="1">
    <source>
        <dbReference type="ARBA" id="ARBA00022628"/>
    </source>
</evidence>
<feature type="binding site" evidence="5">
    <location>
        <begin position="64"/>
        <end position="66"/>
    </location>
    <ligand>
        <name>adenosylcob(III)alamin</name>
        <dbReference type="ChEBI" id="CHEBI:18408"/>
    </ligand>
</feature>
<dbReference type="AlphaFoldDB" id="A0A931F7S5"/>
<dbReference type="HAMAP" id="MF_00526">
    <property type="entry name" value="Me_Asp_mutase_S"/>
    <property type="match status" value="1"/>
</dbReference>
<gene>
    <name evidence="5" type="primary">glmS</name>
    <name evidence="7" type="ORF">I0Q91_01755</name>
</gene>
<comment type="cofactor">
    <cofactor evidence="5">
        <name>adenosylcob(III)alamin</name>
        <dbReference type="ChEBI" id="CHEBI:18408"/>
    </cofactor>
</comment>
<dbReference type="CDD" id="cd02072">
    <property type="entry name" value="Glm_B12_BD"/>
    <property type="match status" value="1"/>
</dbReference>
<evidence type="ECO:0000259" key="6">
    <source>
        <dbReference type="PROSITE" id="PS51332"/>
    </source>
</evidence>
<feature type="domain" description="B12-binding" evidence="6">
    <location>
        <begin position="6"/>
        <end position="144"/>
    </location>
</feature>
<evidence type="ECO:0000256" key="2">
    <source>
        <dbReference type="ARBA" id="ARBA00022723"/>
    </source>
</evidence>
<dbReference type="RefSeq" id="WP_270452469.1">
    <property type="nucleotide sequence ID" value="NZ_JADPIE010000001.1"/>
</dbReference>
<feature type="binding site" evidence="5">
    <location>
        <begin position="96"/>
        <end position="100"/>
    </location>
    <ligand>
        <name>adenosylcob(III)alamin</name>
        <dbReference type="ChEBI" id="CHEBI:18408"/>
    </ligand>
</feature>
<dbReference type="PROSITE" id="PS51332">
    <property type="entry name" value="B12_BINDING"/>
    <property type="match status" value="1"/>
</dbReference>
<keyword evidence="2 5" id="KW-0479">Metal-binding</keyword>
<feature type="binding site" description="axial binding residue" evidence="5">
    <location>
        <position position="19"/>
    </location>
    <ligand>
        <name>adenosylcob(III)alamin</name>
        <dbReference type="ChEBI" id="CHEBI:18408"/>
    </ligand>
    <ligandPart>
        <name>Co</name>
        <dbReference type="ChEBI" id="CHEBI:27638"/>
    </ligandPart>
</feature>
<dbReference type="Pfam" id="PF02310">
    <property type="entry name" value="B12-binding"/>
    <property type="match status" value="1"/>
</dbReference>
<name>A0A931F7S5_9FIRM</name>
<dbReference type="GO" id="GO:0046872">
    <property type="term" value="F:metal ion binding"/>
    <property type="evidence" value="ECO:0007669"/>
    <property type="project" value="UniProtKB-KW"/>
</dbReference>
<evidence type="ECO:0000313" key="7">
    <source>
        <dbReference type="EMBL" id="MBF8435793.1"/>
    </source>
</evidence>
<keyword evidence="3 5" id="KW-0413">Isomerase</keyword>
<sequence length="153" mass="16561">MENQSKPTVVLGVIGADVHAIGNQILEHALKEADVKPVNIGVMSNQQEFVSAAVETGADAIWVSSLYGHGEMDCRGLRDKCKEAGIGDILLYVGGNLVIGKQSWDDVKDLFLDMGYDRAYPPGTQPETAIDHLKEDLNEYNLEGEINAASPAY</sequence>
<dbReference type="InterPro" id="IPR006394">
    <property type="entry name" value="GlmS"/>
</dbReference>
<dbReference type="GO" id="GO:0050097">
    <property type="term" value="F:methylaspartate mutase activity"/>
    <property type="evidence" value="ECO:0007669"/>
    <property type="project" value="UniProtKB-UniRule"/>
</dbReference>
<dbReference type="GO" id="GO:0019553">
    <property type="term" value="P:L-glutamate catabolic process via L-citramalate"/>
    <property type="evidence" value="ECO:0007669"/>
    <property type="project" value="UniProtKB-UniRule"/>
</dbReference>
<keyword evidence="8" id="KW-1185">Reference proteome</keyword>
<keyword evidence="1 5" id="KW-0846">Cobalamin</keyword>
<dbReference type="EMBL" id="JADPIE010000001">
    <property type="protein sequence ID" value="MBF8435793.1"/>
    <property type="molecule type" value="Genomic_DNA"/>
</dbReference>
<dbReference type="Gene3D" id="3.40.50.280">
    <property type="entry name" value="Cobalamin-binding domain"/>
    <property type="match status" value="1"/>
</dbReference>
<evidence type="ECO:0000256" key="5">
    <source>
        <dbReference type="HAMAP-Rule" id="MF_00526"/>
    </source>
</evidence>
<reference evidence="7" key="1">
    <citation type="submission" date="2020-11" db="EMBL/GenBank/DDBJ databases">
        <title>Halonatronomonas betainensis gen. nov., sp. nov. a novel haloalkaliphilic representative of the family Halanaerobiacae capable of betaine degradation.</title>
        <authorList>
            <person name="Boltyanskaya Y."/>
            <person name="Kevbrin V."/>
            <person name="Detkova E."/>
            <person name="Grouzdev D.S."/>
            <person name="Koziaeva V."/>
            <person name="Zhilina T."/>
        </authorList>
    </citation>
    <scope>NUCLEOTIDE SEQUENCE</scope>
    <source>
        <strain evidence="7">Z-7014</strain>
    </source>
</reference>
<comment type="caution">
    <text evidence="7">The sequence shown here is derived from an EMBL/GenBank/DDBJ whole genome shotgun (WGS) entry which is preliminary data.</text>
</comment>
<proteinExistence type="inferred from homology"/>
<evidence type="ECO:0000256" key="3">
    <source>
        <dbReference type="ARBA" id="ARBA00023235"/>
    </source>
</evidence>
<dbReference type="Proteomes" id="UP000621436">
    <property type="component" value="Unassembled WGS sequence"/>
</dbReference>
<dbReference type="InterPro" id="IPR036724">
    <property type="entry name" value="Cobalamin-bd_sf"/>
</dbReference>
<dbReference type="SUPFAM" id="SSF52242">
    <property type="entry name" value="Cobalamin (vitamin B12)-binding domain"/>
    <property type="match status" value="1"/>
</dbReference>
<organism evidence="7 8">
    <name type="scientific">Halonatronomonas betaini</name>
    <dbReference type="NCBI Taxonomy" id="2778430"/>
    <lineage>
        <taxon>Bacteria</taxon>
        <taxon>Bacillati</taxon>
        <taxon>Bacillota</taxon>
        <taxon>Clostridia</taxon>
        <taxon>Halanaerobiales</taxon>
        <taxon>Halarsenatibacteraceae</taxon>
        <taxon>Halonatronomonas</taxon>
    </lineage>
</organism>
<comment type="subunit">
    <text evidence="5">Heterotetramer composed of 2 epsilon subunits (GlmE) and 2 sigma subunits (GlmS). GlmE exists as a homodimer and GlmS as a monomer.</text>
</comment>
<accession>A0A931F7S5</accession>
<feature type="binding site" evidence="5">
    <location>
        <begin position="16"/>
        <end position="20"/>
    </location>
    <ligand>
        <name>adenosylcob(III)alamin</name>
        <dbReference type="ChEBI" id="CHEBI:18408"/>
    </ligand>
</feature>
<comment type="catalytic activity">
    <reaction evidence="5">
        <text>(2S,3S)-3-methyl-L-aspartate = L-glutamate</text>
        <dbReference type="Rhea" id="RHEA:12857"/>
        <dbReference type="ChEBI" id="CHEBI:29985"/>
        <dbReference type="ChEBI" id="CHEBI:58724"/>
        <dbReference type="EC" id="5.4.99.1"/>
    </reaction>
</comment>
<dbReference type="InterPro" id="IPR006158">
    <property type="entry name" value="Cobalamin-bd"/>
</dbReference>
<dbReference type="GO" id="GO:0031419">
    <property type="term" value="F:cobalamin binding"/>
    <property type="evidence" value="ECO:0007669"/>
    <property type="project" value="UniProtKB-KW"/>
</dbReference>
<keyword evidence="4 5" id="KW-0170">Cobalt</keyword>
<dbReference type="NCBIfam" id="NF002612">
    <property type="entry name" value="PRK02261.1"/>
    <property type="match status" value="1"/>
</dbReference>
<comment type="function">
    <text evidence="5">Catalyzes the carbon skeleton rearrangement of L-glutamate to L-threo-3-methylaspartate ((2S,3S)-3-methylaspartate).</text>
</comment>
<dbReference type="NCBIfam" id="TIGR01501">
    <property type="entry name" value="MthylAspMutase"/>
    <property type="match status" value="1"/>
</dbReference>
<evidence type="ECO:0000256" key="4">
    <source>
        <dbReference type="ARBA" id="ARBA00023285"/>
    </source>
</evidence>
<dbReference type="GO" id="GO:0019670">
    <property type="term" value="P:anaerobic L-glutamate catabolic process"/>
    <property type="evidence" value="ECO:0007669"/>
    <property type="project" value="InterPro"/>
</dbReference>
<evidence type="ECO:0000313" key="8">
    <source>
        <dbReference type="Proteomes" id="UP000621436"/>
    </source>
</evidence>
<dbReference type="EC" id="5.4.99.1" evidence="5"/>